<evidence type="ECO:0000256" key="1">
    <source>
        <dbReference type="ARBA" id="ARBA00022723"/>
    </source>
</evidence>
<accession>J9WHM4</accession>
<dbReference type="KEGG" id="mid:MIP_02797"/>
<dbReference type="Pfam" id="PF07883">
    <property type="entry name" value="Cupin_2"/>
    <property type="match status" value="1"/>
</dbReference>
<feature type="domain" description="Cupin type-2" evidence="2">
    <location>
        <begin position="61"/>
        <end position="128"/>
    </location>
</feature>
<dbReference type="PANTHER" id="PTHR35848">
    <property type="entry name" value="OXALATE-BINDING PROTEIN"/>
    <property type="match status" value="1"/>
</dbReference>
<keyword evidence="1" id="KW-0479">Metal-binding</keyword>
<dbReference type="PATRIC" id="fig|1232724.3.peg.1949"/>
<dbReference type="SUPFAM" id="SSF51182">
    <property type="entry name" value="RmlC-like cupins"/>
    <property type="match status" value="1"/>
</dbReference>
<dbReference type="InterPro" id="IPR014710">
    <property type="entry name" value="RmlC-like_jellyroll"/>
</dbReference>
<name>J9WHM4_MYCIP</name>
<reference evidence="3 4" key="1">
    <citation type="journal article" date="2007" name="PLoS ONE">
        <title>Molecular analysis of a leprosy immunotherapeutic bacillus provides insights into Mycobacterium evolution.</title>
        <authorList>
            <person name="Ahmed N."/>
            <person name="Saini V."/>
            <person name="Raghuvanshi S."/>
            <person name="Khurana J.P."/>
            <person name="Tyagi A.K."/>
            <person name="Tyagi A.K."/>
            <person name="Hasnain S.E."/>
        </authorList>
    </citation>
    <scope>NUCLEOTIDE SEQUENCE [LARGE SCALE GENOMIC DNA]</scope>
    <source>
        <strain evidence="3">MTCC 9506</strain>
    </source>
</reference>
<dbReference type="Proteomes" id="UP000007329">
    <property type="component" value="Chromosome"/>
</dbReference>
<dbReference type="PANTHER" id="PTHR35848:SF6">
    <property type="entry name" value="CUPIN TYPE-2 DOMAIN-CONTAINING PROTEIN"/>
    <property type="match status" value="1"/>
</dbReference>
<evidence type="ECO:0000313" key="4">
    <source>
        <dbReference type="Proteomes" id="UP000007329"/>
    </source>
</evidence>
<dbReference type="Gene3D" id="2.60.120.10">
    <property type="entry name" value="Jelly Rolls"/>
    <property type="match status" value="1"/>
</dbReference>
<evidence type="ECO:0000259" key="2">
    <source>
        <dbReference type="Pfam" id="PF07883"/>
    </source>
</evidence>
<dbReference type="AlphaFoldDB" id="J9WHM4"/>
<dbReference type="HOGENOM" id="CLU_2047117_0_0_11"/>
<evidence type="ECO:0000313" key="3">
    <source>
        <dbReference type="EMBL" id="AFS13922.1"/>
    </source>
</evidence>
<dbReference type="InterPro" id="IPR011051">
    <property type="entry name" value="RmlC_Cupin_sf"/>
</dbReference>
<dbReference type="EMBL" id="CP002275">
    <property type="protein sequence ID" value="AFS13922.1"/>
    <property type="molecule type" value="Genomic_DNA"/>
</dbReference>
<reference evidence="3 4" key="2">
    <citation type="journal article" date="2012" name="Nucleic Acids Res.">
        <title>Massive gene acquisitions in Mycobacterium indicus pranii provide a perspective on mycobacterial evolution.</title>
        <authorList>
            <person name="Saini V."/>
            <person name="Raghuvanshi S."/>
            <person name="Khurana J.P."/>
            <person name="Ahmed N."/>
            <person name="Hasnain S.E."/>
            <person name="Tyagi A.K."/>
            <person name="Tyagi A.K."/>
        </authorList>
    </citation>
    <scope>NUCLEOTIDE SEQUENCE [LARGE SCALE GENOMIC DNA]</scope>
    <source>
        <strain evidence="4">DSM 45239 / MTCC 9506</strain>
    </source>
</reference>
<gene>
    <name evidence="3" type="ORF">MIP_02797</name>
</gene>
<dbReference type="InterPro" id="IPR051610">
    <property type="entry name" value="GPI/OXD"/>
</dbReference>
<protein>
    <recommendedName>
        <fullName evidence="2">Cupin type-2 domain-containing protein</fullName>
    </recommendedName>
</protein>
<dbReference type="GO" id="GO:0046872">
    <property type="term" value="F:metal ion binding"/>
    <property type="evidence" value="ECO:0007669"/>
    <property type="project" value="UniProtKB-KW"/>
</dbReference>
<organism evidence="3 4">
    <name type="scientific">Mycobacterium indicus pranii (strain DSM 45239 / MTCC 9506)</name>
    <dbReference type="NCBI Taxonomy" id="1232724"/>
    <lineage>
        <taxon>Bacteria</taxon>
        <taxon>Bacillati</taxon>
        <taxon>Actinomycetota</taxon>
        <taxon>Actinomycetes</taxon>
        <taxon>Mycobacteriales</taxon>
        <taxon>Mycobacteriaceae</taxon>
        <taxon>Mycobacterium</taxon>
        <taxon>Mycobacterium avium complex (MAC)</taxon>
    </lineage>
</organism>
<sequence>MTMPGTKAFAAKENPMSHNVLQNVIAPEEIVWHETGLGPSFWVSDELAGDNYSTRFSAQLTKFGPGGGSSPHHHDYNHAFCFLRGAGLVQLGEHCWETKAGTFVKVPANVVHSLKNVGSDELVFLVIYDPPHVATD</sequence>
<dbReference type="InterPro" id="IPR013096">
    <property type="entry name" value="Cupin_2"/>
</dbReference>
<proteinExistence type="predicted"/>